<evidence type="ECO:0000256" key="1">
    <source>
        <dbReference type="SAM" id="Phobius"/>
    </source>
</evidence>
<keyword evidence="1" id="KW-0812">Transmembrane</keyword>
<reference evidence="2 3" key="1">
    <citation type="submission" date="2017-04" db="EMBL/GenBank/DDBJ databases">
        <authorList>
            <person name="Afonso C.L."/>
            <person name="Miller P.J."/>
            <person name="Scott M.A."/>
            <person name="Spackman E."/>
            <person name="Goraichik I."/>
            <person name="Dimitrov K.M."/>
            <person name="Suarez D.L."/>
            <person name="Swayne D.E."/>
        </authorList>
    </citation>
    <scope>NUCLEOTIDE SEQUENCE [LARGE SCALE GENOMIC DNA]</scope>
    <source>
        <strain evidence="2 3">DSM 5090</strain>
    </source>
</reference>
<keyword evidence="3" id="KW-1185">Reference proteome</keyword>
<accession>A0A1W2CSN4</accession>
<evidence type="ECO:0000313" key="2">
    <source>
        <dbReference type="EMBL" id="SMC88255.1"/>
    </source>
</evidence>
<keyword evidence="1" id="KW-1133">Transmembrane helix</keyword>
<organism evidence="2 3">
    <name type="scientific">Sporomusa malonica</name>
    <dbReference type="NCBI Taxonomy" id="112901"/>
    <lineage>
        <taxon>Bacteria</taxon>
        <taxon>Bacillati</taxon>
        <taxon>Bacillota</taxon>
        <taxon>Negativicutes</taxon>
        <taxon>Selenomonadales</taxon>
        <taxon>Sporomusaceae</taxon>
        <taxon>Sporomusa</taxon>
    </lineage>
</organism>
<dbReference type="EMBL" id="FWXI01000011">
    <property type="protein sequence ID" value="SMC88255.1"/>
    <property type="molecule type" value="Genomic_DNA"/>
</dbReference>
<dbReference type="Gene3D" id="2.60.40.2870">
    <property type="match status" value="1"/>
</dbReference>
<dbReference type="Pfam" id="PF14367">
    <property type="entry name" value="DUF4411"/>
    <property type="match status" value="1"/>
</dbReference>
<dbReference type="InterPro" id="IPR016541">
    <property type="entry name" value="UCP008505"/>
</dbReference>
<gene>
    <name evidence="2" type="ORF">SAMN04488500_111120</name>
</gene>
<dbReference type="AlphaFoldDB" id="A0A1W2CSN4"/>
<sequence length="177" mass="20011">MRFVIDTNVLIEAYRRYYTFDFASKFWGKIVLMVCMAVFWGSTVAMAGPAPALTKVDIYAFTAQSYNYQWKLTPASYPKSMNAYSFSGPELYMNVVYTGIPNWNLTFIKVNGTQYKHSQLFDQQFFITDRGGIVGGYEIIYKIPPTYLYASNTVTVTSRGTNGGSGDSISTNIKFIK</sequence>
<feature type="transmembrane region" description="Helical" evidence="1">
    <location>
        <begin position="26"/>
        <end position="47"/>
    </location>
</feature>
<proteinExistence type="predicted"/>
<dbReference type="Proteomes" id="UP000192738">
    <property type="component" value="Unassembled WGS sequence"/>
</dbReference>
<evidence type="ECO:0000313" key="3">
    <source>
        <dbReference type="Proteomes" id="UP000192738"/>
    </source>
</evidence>
<keyword evidence="1" id="KW-0472">Membrane</keyword>
<protein>
    <submittedName>
        <fullName evidence="2">Uncharacterized protein</fullName>
    </submittedName>
</protein>
<dbReference type="RefSeq" id="WP_217805958.1">
    <property type="nucleotide sequence ID" value="NZ_CP155572.1"/>
</dbReference>
<name>A0A1W2CSN4_9FIRM</name>